<dbReference type="AlphaFoldDB" id="A0A9Q1FL93"/>
<evidence type="ECO:0000313" key="2">
    <source>
        <dbReference type="Proteomes" id="UP001152622"/>
    </source>
</evidence>
<gene>
    <name evidence="1" type="ORF">SKAU_G00173780</name>
</gene>
<name>A0A9Q1FL93_SYNKA</name>
<comment type="caution">
    <text evidence="1">The sequence shown here is derived from an EMBL/GenBank/DDBJ whole genome shotgun (WGS) entry which is preliminary data.</text>
</comment>
<proteinExistence type="predicted"/>
<dbReference type="Proteomes" id="UP001152622">
    <property type="component" value="Chromosome 5"/>
</dbReference>
<keyword evidence="2" id="KW-1185">Reference proteome</keyword>
<evidence type="ECO:0000313" key="1">
    <source>
        <dbReference type="EMBL" id="KAJ8360853.1"/>
    </source>
</evidence>
<organism evidence="1 2">
    <name type="scientific">Synaphobranchus kaupii</name>
    <name type="common">Kaup's arrowtooth eel</name>
    <dbReference type="NCBI Taxonomy" id="118154"/>
    <lineage>
        <taxon>Eukaryota</taxon>
        <taxon>Metazoa</taxon>
        <taxon>Chordata</taxon>
        <taxon>Craniata</taxon>
        <taxon>Vertebrata</taxon>
        <taxon>Euteleostomi</taxon>
        <taxon>Actinopterygii</taxon>
        <taxon>Neopterygii</taxon>
        <taxon>Teleostei</taxon>
        <taxon>Anguilliformes</taxon>
        <taxon>Synaphobranchidae</taxon>
        <taxon>Synaphobranchus</taxon>
    </lineage>
</organism>
<dbReference type="EMBL" id="JAINUF010000005">
    <property type="protein sequence ID" value="KAJ8360853.1"/>
    <property type="molecule type" value="Genomic_DNA"/>
</dbReference>
<reference evidence="1" key="1">
    <citation type="journal article" date="2023" name="Science">
        <title>Genome structures resolve the early diversification of teleost fishes.</title>
        <authorList>
            <person name="Parey E."/>
            <person name="Louis A."/>
            <person name="Montfort J."/>
            <person name="Bouchez O."/>
            <person name="Roques C."/>
            <person name="Iampietro C."/>
            <person name="Lluch J."/>
            <person name="Castinel A."/>
            <person name="Donnadieu C."/>
            <person name="Desvignes T."/>
            <person name="Floi Bucao C."/>
            <person name="Jouanno E."/>
            <person name="Wen M."/>
            <person name="Mejri S."/>
            <person name="Dirks R."/>
            <person name="Jansen H."/>
            <person name="Henkel C."/>
            <person name="Chen W.J."/>
            <person name="Zahm M."/>
            <person name="Cabau C."/>
            <person name="Klopp C."/>
            <person name="Thompson A.W."/>
            <person name="Robinson-Rechavi M."/>
            <person name="Braasch I."/>
            <person name="Lecointre G."/>
            <person name="Bobe J."/>
            <person name="Postlethwait J.H."/>
            <person name="Berthelot C."/>
            <person name="Roest Crollius H."/>
            <person name="Guiguen Y."/>
        </authorList>
    </citation>
    <scope>NUCLEOTIDE SEQUENCE</scope>
    <source>
        <strain evidence="1">WJC10195</strain>
    </source>
</reference>
<sequence>MPVCLYVGSTDLLTVCSHACERWTERDAIPERGKLTHKLHQDLLVSRVPGPPSLSCPAAAPYKAEPGEWQGAPAAVTLTRIHPVTEAALSSAGNPLALRRRAEDKLSSVRYPPKPPTCLSLCPGPEKLVAVRSWCSTVSSSRREKEVSRIPLTPHARHRLPPFTLFLAQTWVASVGRHTQSIASGPESRSNPGQD</sequence>
<accession>A0A9Q1FL93</accession>
<protein>
    <submittedName>
        <fullName evidence="1">Uncharacterized protein</fullName>
    </submittedName>
</protein>